<dbReference type="InterPro" id="IPR013429">
    <property type="entry name" value="Regulatory_FmdB_Zinc_ribbon"/>
</dbReference>
<reference evidence="2 3" key="1">
    <citation type="journal article" date="2020" name="Insects">
        <title>Bacteria Belonging to Pseudomonas typographi sp. nov. from the Bark Beetle Ips typographus Have Genomic Potential to Aid in the Host Ecology.</title>
        <authorList>
            <person name="Peral-Aranega E."/>
            <person name="Saati-Santamaria Z."/>
            <person name="Kolarik M."/>
            <person name="Rivas R."/>
            <person name="Garcia-Fraile P."/>
        </authorList>
    </citation>
    <scope>NUCLEOTIDE SEQUENCE [LARGE SCALE GENOMIC DNA]</scope>
    <source>
        <strain evidence="2 3">CA3A</strain>
    </source>
</reference>
<gene>
    <name evidence="2" type="ORF">HAQ05_17940</name>
</gene>
<dbReference type="Proteomes" id="UP000805841">
    <property type="component" value="Unassembled WGS sequence"/>
</dbReference>
<evidence type="ECO:0000313" key="2">
    <source>
        <dbReference type="EMBL" id="MBD1600576.1"/>
    </source>
</evidence>
<evidence type="ECO:0000313" key="3">
    <source>
        <dbReference type="Proteomes" id="UP000805841"/>
    </source>
</evidence>
<sequence>MPLYDYQCDGCGHHLEIIQKLSESPLVDCPACHTPQLKKLLSTPGFRLSGTGWYETDFKTGAKKNLAGDKAD</sequence>
<evidence type="ECO:0000259" key="1">
    <source>
        <dbReference type="SMART" id="SM00834"/>
    </source>
</evidence>
<protein>
    <submittedName>
        <fullName evidence="2">Zinc ribbon domain-containing protein</fullName>
    </submittedName>
</protein>
<feature type="domain" description="Putative regulatory protein FmdB zinc ribbon" evidence="1">
    <location>
        <begin position="1"/>
        <end position="42"/>
    </location>
</feature>
<organism evidence="2 3">
    <name type="scientific">Pseudomonas typographi</name>
    <dbReference type="NCBI Taxonomy" id="2715964"/>
    <lineage>
        <taxon>Bacteria</taxon>
        <taxon>Pseudomonadati</taxon>
        <taxon>Pseudomonadota</taxon>
        <taxon>Gammaproteobacteria</taxon>
        <taxon>Pseudomonadales</taxon>
        <taxon>Pseudomonadaceae</taxon>
        <taxon>Pseudomonas</taxon>
    </lineage>
</organism>
<dbReference type="PANTHER" id="PTHR34404:SF2">
    <property type="entry name" value="CONSERVED SERINE RICH PROTEIN"/>
    <property type="match status" value="1"/>
</dbReference>
<accession>A0ABR7Z5K7</accession>
<dbReference type="EMBL" id="JAAOCA010000023">
    <property type="protein sequence ID" value="MBD1600576.1"/>
    <property type="molecule type" value="Genomic_DNA"/>
</dbReference>
<dbReference type="RefSeq" id="WP_190422998.1">
    <property type="nucleotide sequence ID" value="NZ_JAAOCA010000023.1"/>
</dbReference>
<dbReference type="SMART" id="SM00834">
    <property type="entry name" value="CxxC_CXXC_SSSS"/>
    <property type="match status" value="1"/>
</dbReference>
<name>A0ABR7Z5K7_9PSED</name>
<comment type="caution">
    <text evidence="2">The sequence shown here is derived from an EMBL/GenBank/DDBJ whole genome shotgun (WGS) entry which is preliminary data.</text>
</comment>
<dbReference type="Pfam" id="PF09723">
    <property type="entry name" value="Zn_ribbon_8"/>
    <property type="match status" value="1"/>
</dbReference>
<dbReference type="NCBIfam" id="TIGR02605">
    <property type="entry name" value="CxxC_CxxC_SSSS"/>
    <property type="match status" value="1"/>
</dbReference>
<proteinExistence type="predicted"/>
<keyword evidence="3" id="KW-1185">Reference proteome</keyword>
<dbReference type="PANTHER" id="PTHR34404">
    <property type="entry name" value="REGULATORY PROTEIN, FMDB FAMILY"/>
    <property type="match status" value="1"/>
</dbReference>